<feature type="transmembrane region" description="Helical" evidence="10">
    <location>
        <begin position="97"/>
        <end position="120"/>
    </location>
</feature>
<dbReference type="GO" id="GO:0042910">
    <property type="term" value="F:xenobiotic transmembrane transporter activity"/>
    <property type="evidence" value="ECO:0007669"/>
    <property type="project" value="InterPro"/>
</dbReference>
<feature type="transmembrane region" description="Helical" evidence="10">
    <location>
        <begin position="278"/>
        <end position="303"/>
    </location>
</feature>
<dbReference type="GO" id="GO:0005886">
    <property type="term" value="C:plasma membrane"/>
    <property type="evidence" value="ECO:0007669"/>
    <property type="project" value="UniProtKB-SubCell"/>
</dbReference>
<feature type="transmembrane region" description="Helical" evidence="10">
    <location>
        <begin position="49"/>
        <end position="76"/>
    </location>
</feature>
<evidence type="ECO:0000313" key="12">
    <source>
        <dbReference type="Proteomes" id="UP000293162"/>
    </source>
</evidence>
<keyword evidence="6 10" id="KW-1133">Transmembrane helix</keyword>
<feature type="transmembrane region" description="Helical" evidence="10">
    <location>
        <begin position="164"/>
        <end position="189"/>
    </location>
</feature>
<dbReference type="GO" id="GO:0015297">
    <property type="term" value="F:antiporter activity"/>
    <property type="evidence" value="ECO:0007669"/>
    <property type="project" value="UniProtKB-KW"/>
</dbReference>
<dbReference type="EMBL" id="SEWF01000024">
    <property type="protein sequence ID" value="RYU94574.1"/>
    <property type="molecule type" value="Genomic_DNA"/>
</dbReference>
<feature type="transmembrane region" description="Helical" evidence="10">
    <location>
        <begin position="135"/>
        <end position="152"/>
    </location>
</feature>
<evidence type="ECO:0000256" key="8">
    <source>
        <dbReference type="ARBA" id="ARBA00023136"/>
    </source>
</evidence>
<dbReference type="NCBIfam" id="TIGR00797">
    <property type="entry name" value="matE"/>
    <property type="match status" value="1"/>
</dbReference>
<reference evidence="11 12" key="1">
    <citation type="submission" date="2019-02" db="EMBL/GenBank/DDBJ databases">
        <title>Bacterial novel species Emticicia sp. 17J42-9 isolated from soil.</title>
        <authorList>
            <person name="Jung H.-Y."/>
        </authorList>
    </citation>
    <scope>NUCLEOTIDE SEQUENCE [LARGE SCALE GENOMIC DNA]</scope>
    <source>
        <strain evidence="11 12">17J42-9</strain>
    </source>
</reference>
<evidence type="ECO:0000256" key="9">
    <source>
        <dbReference type="ARBA" id="ARBA00031636"/>
    </source>
</evidence>
<feature type="transmembrane region" description="Helical" evidence="10">
    <location>
        <begin position="395"/>
        <end position="415"/>
    </location>
</feature>
<dbReference type="InterPro" id="IPR048279">
    <property type="entry name" value="MdtK-like"/>
</dbReference>
<feature type="transmembrane region" description="Helical" evidence="10">
    <location>
        <begin position="323"/>
        <end position="347"/>
    </location>
</feature>
<dbReference type="Pfam" id="PF01554">
    <property type="entry name" value="MatE"/>
    <property type="match status" value="2"/>
</dbReference>
<dbReference type="InterPro" id="IPR050222">
    <property type="entry name" value="MATE_MdtK"/>
</dbReference>
<dbReference type="RefSeq" id="WP_130022348.1">
    <property type="nucleotide sequence ID" value="NZ_SEWF01000024.1"/>
</dbReference>
<dbReference type="PANTHER" id="PTHR43298:SF2">
    <property type="entry name" value="FMN_FAD EXPORTER YEEO-RELATED"/>
    <property type="match status" value="1"/>
</dbReference>
<dbReference type="PANTHER" id="PTHR43298">
    <property type="entry name" value="MULTIDRUG RESISTANCE PROTEIN NORM-RELATED"/>
    <property type="match status" value="1"/>
</dbReference>
<dbReference type="GO" id="GO:0006811">
    <property type="term" value="P:monoatomic ion transport"/>
    <property type="evidence" value="ECO:0007669"/>
    <property type="project" value="UniProtKB-KW"/>
</dbReference>
<evidence type="ECO:0000256" key="7">
    <source>
        <dbReference type="ARBA" id="ARBA00023065"/>
    </source>
</evidence>
<comment type="caution">
    <text evidence="11">The sequence shown here is derived from an EMBL/GenBank/DDBJ whole genome shotgun (WGS) entry which is preliminary data.</text>
</comment>
<evidence type="ECO:0000256" key="2">
    <source>
        <dbReference type="ARBA" id="ARBA00022448"/>
    </source>
</evidence>
<keyword evidence="12" id="KW-1185">Reference proteome</keyword>
<evidence type="ECO:0000256" key="10">
    <source>
        <dbReference type="SAM" id="Phobius"/>
    </source>
</evidence>
<evidence type="ECO:0000256" key="3">
    <source>
        <dbReference type="ARBA" id="ARBA00022449"/>
    </source>
</evidence>
<proteinExistence type="predicted"/>
<evidence type="ECO:0000256" key="4">
    <source>
        <dbReference type="ARBA" id="ARBA00022475"/>
    </source>
</evidence>
<evidence type="ECO:0000256" key="5">
    <source>
        <dbReference type="ARBA" id="ARBA00022692"/>
    </source>
</evidence>
<keyword evidence="7" id="KW-0406">Ion transport</keyword>
<evidence type="ECO:0000256" key="1">
    <source>
        <dbReference type="ARBA" id="ARBA00004651"/>
    </source>
</evidence>
<protein>
    <recommendedName>
        <fullName evidence="9">Multidrug-efflux transporter</fullName>
    </recommendedName>
</protein>
<feature type="transmembrane region" description="Helical" evidence="10">
    <location>
        <begin position="195"/>
        <end position="219"/>
    </location>
</feature>
<accession>A0A4Q5LXT3</accession>
<evidence type="ECO:0000256" key="6">
    <source>
        <dbReference type="ARBA" id="ARBA00022989"/>
    </source>
</evidence>
<dbReference type="InterPro" id="IPR002528">
    <property type="entry name" value="MATE_fam"/>
</dbReference>
<keyword evidence="5 10" id="KW-0812">Transmembrane</keyword>
<evidence type="ECO:0000313" key="11">
    <source>
        <dbReference type="EMBL" id="RYU94574.1"/>
    </source>
</evidence>
<sequence>MKVNLLSASFKEETSKTLSLAIPIIVAQLGSILMGVTDNIMVGHYLGKIGLGVAGIANSIAFVISSIGIGGLAVVAPLISKAKAERNIPEVNRLFRAGWWAAVWFGLILGAIGFICVYFFDIFQQSAEINAKSPTFMGIIIVSSFFTFLFIASKQLSDGLSRTYVAMIITILGLVFNFVFNAILINGYLGFPAMGLNGAAVSTLFTRILMVIAMLAYLYKAKAFRKYLNRKYNPLPVSDLVKYIFKIGVPSGLQFFFEIAAFSLAVIMMGWLGENQLAAHQIAINVASVTYMMAAGLGVAGGIRVGEGRGLKNIQKIKMSGNVALLLVIAFMTLMMFLMIGLDRFLIGLYISDPEVVKIAVRLMLIAAVFQLSDGIQVVALGILRGIADVNIPTWITMFAYWVVALPLGYFLGFTLKQDAIGIWIGLFAGLTMSAILLTSRFYYMVGKMKKSEQYSLETAGA</sequence>
<dbReference type="CDD" id="cd13131">
    <property type="entry name" value="MATE_NorM_like"/>
    <property type="match status" value="1"/>
</dbReference>
<name>A0A4Q5LXT3_9BACT</name>
<organism evidence="11 12">
    <name type="scientific">Emticicia agri</name>
    <dbReference type="NCBI Taxonomy" id="2492393"/>
    <lineage>
        <taxon>Bacteria</taxon>
        <taxon>Pseudomonadati</taxon>
        <taxon>Bacteroidota</taxon>
        <taxon>Cytophagia</taxon>
        <taxon>Cytophagales</taxon>
        <taxon>Leadbetterellaceae</taxon>
        <taxon>Emticicia</taxon>
    </lineage>
</organism>
<feature type="transmembrane region" description="Helical" evidence="10">
    <location>
        <begin position="421"/>
        <end position="444"/>
    </location>
</feature>
<dbReference type="PIRSF" id="PIRSF006603">
    <property type="entry name" value="DinF"/>
    <property type="match status" value="1"/>
</dbReference>
<comment type="subcellular location">
    <subcellularLocation>
        <location evidence="1">Cell membrane</location>
        <topology evidence="1">Multi-pass membrane protein</topology>
    </subcellularLocation>
</comment>
<dbReference type="OrthoDB" id="9780160at2"/>
<keyword evidence="2" id="KW-0813">Transport</keyword>
<keyword evidence="3" id="KW-0050">Antiport</keyword>
<dbReference type="AlphaFoldDB" id="A0A4Q5LXT3"/>
<keyword evidence="4" id="KW-1003">Cell membrane</keyword>
<keyword evidence="8 10" id="KW-0472">Membrane</keyword>
<gene>
    <name evidence="11" type="ORF">EWM59_16575</name>
</gene>
<dbReference type="Proteomes" id="UP000293162">
    <property type="component" value="Unassembled WGS sequence"/>
</dbReference>
<feature type="transmembrane region" description="Helical" evidence="10">
    <location>
        <begin position="252"/>
        <end position="272"/>
    </location>
</feature>
<feature type="transmembrane region" description="Helical" evidence="10">
    <location>
        <begin position="20"/>
        <end position="37"/>
    </location>
</feature>
<feature type="transmembrane region" description="Helical" evidence="10">
    <location>
        <begin position="359"/>
        <end position="383"/>
    </location>
</feature>